<sequence>MPYHLRRWQPGDELSLVKYANNYQIWRNVRDSFPHPYTLDDAHHWIELCEMEKRPTVFAIDVEGEAVGGVGIILQKDVFRKNAEIGYWLAEPFWGRGIMAEAVKEMTEYTFRHYEVHRLYAGVFEYNRASMRVLEKAGYQFETVLRQSVCKEDKIWDEHVYVKFREETKNPDKV</sequence>
<reference evidence="2 3" key="1">
    <citation type="submission" date="2018-07" db="EMBL/GenBank/DDBJ databases">
        <title>Genome sequencing of Runella.</title>
        <authorList>
            <person name="Baek M.-G."/>
            <person name="Yi H."/>
        </authorList>
    </citation>
    <scope>NUCLEOTIDE SEQUENCE [LARGE SCALE GENOMIC DNA]</scope>
    <source>
        <strain evidence="2 3">HYN0085</strain>
    </source>
</reference>
<name>A0A344TSU8_9BACT</name>
<dbReference type="PANTHER" id="PTHR43328:SF1">
    <property type="entry name" value="N-ACETYLTRANSFERASE DOMAIN-CONTAINING PROTEIN"/>
    <property type="match status" value="1"/>
</dbReference>
<dbReference type="GO" id="GO:0016747">
    <property type="term" value="F:acyltransferase activity, transferring groups other than amino-acyl groups"/>
    <property type="evidence" value="ECO:0007669"/>
    <property type="project" value="InterPro"/>
</dbReference>
<evidence type="ECO:0000259" key="1">
    <source>
        <dbReference type="PROSITE" id="PS51186"/>
    </source>
</evidence>
<dbReference type="PROSITE" id="PS51186">
    <property type="entry name" value="GNAT"/>
    <property type="match status" value="1"/>
</dbReference>
<feature type="domain" description="N-acetyltransferase" evidence="1">
    <location>
        <begin position="12"/>
        <end position="167"/>
    </location>
</feature>
<dbReference type="Proteomes" id="UP000251993">
    <property type="component" value="Chromosome"/>
</dbReference>
<evidence type="ECO:0000313" key="2">
    <source>
        <dbReference type="EMBL" id="AXE21719.1"/>
    </source>
</evidence>
<gene>
    <name evidence="2" type="ORF">DR864_24165</name>
</gene>
<dbReference type="SUPFAM" id="SSF55729">
    <property type="entry name" value="Acyl-CoA N-acyltransferases (Nat)"/>
    <property type="match status" value="1"/>
</dbReference>
<keyword evidence="2" id="KW-0808">Transferase</keyword>
<evidence type="ECO:0000313" key="3">
    <source>
        <dbReference type="Proteomes" id="UP000251993"/>
    </source>
</evidence>
<dbReference type="EMBL" id="CP030850">
    <property type="protein sequence ID" value="AXE21719.1"/>
    <property type="molecule type" value="Genomic_DNA"/>
</dbReference>
<dbReference type="AlphaFoldDB" id="A0A344TSU8"/>
<dbReference type="InterPro" id="IPR000182">
    <property type="entry name" value="GNAT_dom"/>
</dbReference>
<dbReference type="Pfam" id="PF13302">
    <property type="entry name" value="Acetyltransf_3"/>
    <property type="match status" value="1"/>
</dbReference>
<dbReference type="KEGG" id="run:DR864_24165"/>
<keyword evidence="3" id="KW-1185">Reference proteome</keyword>
<accession>A0A344TSU8</accession>
<protein>
    <submittedName>
        <fullName evidence="2">GNAT family N-acetyltransferase</fullName>
    </submittedName>
</protein>
<organism evidence="2 3">
    <name type="scientific">Runella rosea</name>
    <dbReference type="NCBI Taxonomy" id="2259595"/>
    <lineage>
        <taxon>Bacteria</taxon>
        <taxon>Pseudomonadati</taxon>
        <taxon>Bacteroidota</taxon>
        <taxon>Cytophagia</taxon>
        <taxon>Cytophagales</taxon>
        <taxon>Spirosomataceae</taxon>
        <taxon>Runella</taxon>
    </lineage>
</organism>
<dbReference type="OrthoDB" id="9788916at2"/>
<dbReference type="Gene3D" id="3.40.630.30">
    <property type="match status" value="1"/>
</dbReference>
<dbReference type="PANTHER" id="PTHR43328">
    <property type="entry name" value="ACETYLTRANSFERASE-RELATED"/>
    <property type="match status" value="1"/>
</dbReference>
<proteinExistence type="predicted"/>
<dbReference type="InterPro" id="IPR016181">
    <property type="entry name" value="Acyl_CoA_acyltransferase"/>
</dbReference>